<dbReference type="EMBL" id="LCDD01000003">
    <property type="protein sequence ID" value="KKS47682.1"/>
    <property type="molecule type" value="Genomic_DNA"/>
</dbReference>
<dbReference type="PANTHER" id="PTHR10472">
    <property type="entry name" value="D-TYROSYL-TRNA TYR DEACYLASE"/>
    <property type="match status" value="1"/>
</dbReference>
<accession>A0A0G0ZG47</accession>
<keyword evidence="2" id="KW-0963">Cytoplasm</keyword>
<evidence type="ECO:0000313" key="3">
    <source>
        <dbReference type="EMBL" id="KKS47682.1"/>
    </source>
</evidence>
<dbReference type="InterPro" id="IPR003732">
    <property type="entry name" value="Daa-tRNA_deacyls_DTD"/>
</dbReference>
<comment type="subcellular location">
    <subcellularLocation>
        <location evidence="2">Cytoplasm</location>
    </subcellularLocation>
</comment>
<dbReference type="GO" id="GO:0106026">
    <property type="term" value="F:Gly-tRNA(Ala) deacylase activity"/>
    <property type="evidence" value="ECO:0007669"/>
    <property type="project" value="UniProtKB-UniRule"/>
</dbReference>
<evidence type="ECO:0000313" key="4">
    <source>
        <dbReference type="Proteomes" id="UP000034320"/>
    </source>
</evidence>
<dbReference type="AlphaFoldDB" id="A0A0G0ZG47"/>
<dbReference type="InterPro" id="IPR023509">
    <property type="entry name" value="DTD-like_sf"/>
</dbReference>
<comment type="caution">
    <text evidence="3">The sequence shown here is derived from an EMBL/GenBank/DDBJ whole genome shotgun (WGS) entry which is preliminary data.</text>
</comment>
<comment type="similarity">
    <text evidence="1 2">Belongs to the DTD family.</text>
</comment>
<comment type="domain">
    <text evidence="2">A Gly-cisPro motif from one monomer fits into the active site of the other monomer to allow specific chiral rejection of L-amino acids.</text>
</comment>
<dbReference type="GO" id="GO:0000049">
    <property type="term" value="F:tRNA binding"/>
    <property type="evidence" value="ECO:0007669"/>
    <property type="project" value="UniProtKB-UniRule"/>
</dbReference>
<protein>
    <recommendedName>
        <fullName evidence="2">D-aminoacyl-tRNA deacylase</fullName>
        <shortName evidence="2">DTD</shortName>
        <ecNumber evidence="2">3.1.1.96</ecNumber>
    </recommendedName>
    <alternativeName>
        <fullName evidence="2">Gly-tRNA(Ala) deacylase</fullName>
        <ecNumber evidence="2">3.1.1.-</ecNumber>
    </alternativeName>
</protein>
<dbReference type="SUPFAM" id="SSF69500">
    <property type="entry name" value="DTD-like"/>
    <property type="match status" value="1"/>
</dbReference>
<dbReference type="NCBIfam" id="TIGR00256">
    <property type="entry name" value="D-aminoacyl-tRNA deacylase"/>
    <property type="match status" value="1"/>
</dbReference>
<dbReference type="GO" id="GO:0043908">
    <property type="term" value="F:Ser(Gly)-tRNA(Ala) hydrolase activity"/>
    <property type="evidence" value="ECO:0007669"/>
    <property type="project" value="UniProtKB-UniRule"/>
</dbReference>
<dbReference type="EC" id="3.1.1.96" evidence="2"/>
<dbReference type="Proteomes" id="UP000034320">
    <property type="component" value="Unassembled WGS sequence"/>
</dbReference>
<keyword evidence="2" id="KW-0378">Hydrolase</keyword>
<dbReference type="FunFam" id="3.50.80.10:FF:000001">
    <property type="entry name" value="D-aminoacyl-tRNA deacylase"/>
    <property type="match status" value="1"/>
</dbReference>
<comment type="catalytic activity">
    <reaction evidence="2">
        <text>glycyl-tRNA(Ala) + H2O = tRNA(Ala) + glycine + H(+)</text>
        <dbReference type="Rhea" id="RHEA:53744"/>
        <dbReference type="Rhea" id="RHEA-COMP:9657"/>
        <dbReference type="Rhea" id="RHEA-COMP:13640"/>
        <dbReference type="ChEBI" id="CHEBI:15377"/>
        <dbReference type="ChEBI" id="CHEBI:15378"/>
        <dbReference type="ChEBI" id="CHEBI:57305"/>
        <dbReference type="ChEBI" id="CHEBI:78442"/>
        <dbReference type="ChEBI" id="CHEBI:78522"/>
    </reaction>
</comment>
<feature type="short sequence motif" description="Gly-cisPro motif, important for rejection of L-amino acids" evidence="2">
    <location>
        <begin position="138"/>
        <end position="139"/>
    </location>
</feature>
<gene>
    <name evidence="2" type="primary">dtd</name>
    <name evidence="3" type="ORF">UV09_C0003G0027</name>
</gene>
<dbReference type="Gene3D" id="3.50.80.10">
    <property type="entry name" value="D-tyrosyl-tRNA(Tyr) deacylase"/>
    <property type="match status" value="1"/>
</dbReference>
<dbReference type="EC" id="3.1.1.-" evidence="2"/>
<keyword evidence="2" id="KW-0820">tRNA-binding</keyword>
<organism evidence="3 4">
    <name type="scientific">Candidatus Gottesmanbacteria bacterium GW2011_GWA2_42_18</name>
    <dbReference type="NCBI Taxonomy" id="1618442"/>
    <lineage>
        <taxon>Bacteria</taxon>
        <taxon>Candidatus Gottesmaniibacteriota</taxon>
    </lineage>
</organism>
<evidence type="ECO:0000256" key="2">
    <source>
        <dbReference type="HAMAP-Rule" id="MF_00518"/>
    </source>
</evidence>
<dbReference type="PANTHER" id="PTHR10472:SF5">
    <property type="entry name" value="D-AMINOACYL-TRNA DEACYLASE 1"/>
    <property type="match status" value="1"/>
</dbReference>
<evidence type="ECO:0000256" key="1">
    <source>
        <dbReference type="ARBA" id="ARBA00009673"/>
    </source>
</evidence>
<dbReference type="GO" id="GO:0005737">
    <property type="term" value="C:cytoplasm"/>
    <property type="evidence" value="ECO:0007669"/>
    <property type="project" value="UniProtKB-SubCell"/>
</dbReference>
<dbReference type="GO" id="GO:0019478">
    <property type="term" value="P:D-amino acid catabolic process"/>
    <property type="evidence" value="ECO:0007669"/>
    <property type="project" value="UniProtKB-UniRule"/>
</dbReference>
<dbReference type="GO" id="GO:0051500">
    <property type="term" value="F:D-tyrosyl-tRNA(Tyr) deacylase activity"/>
    <property type="evidence" value="ECO:0007669"/>
    <property type="project" value="TreeGrafter"/>
</dbReference>
<comment type="catalytic activity">
    <reaction evidence="2">
        <text>a D-aminoacyl-tRNA + H2O = a tRNA + a D-alpha-amino acid + H(+)</text>
        <dbReference type="Rhea" id="RHEA:13953"/>
        <dbReference type="Rhea" id="RHEA-COMP:10123"/>
        <dbReference type="Rhea" id="RHEA-COMP:10124"/>
        <dbReference type="ChEBI" id="CHEBI:15377"/>
        <dbReference type="ChEBI" id="CHEBI:15378"/>
        <dbReference type="ChEBI" id="CHEBI:59871"/>
        <dbReference type="ChEBI" id="CHEBI:78442"/>
        <dbReference type="ChEBI" id="CHEBI:79333"/>
        <dbReference type="EC" id="3.1.1.96"/>
    </reaction>
</comment>
<name>A0A0G0ZG47_9BACT</name>
<dbReference type="Pfam" id="PF02580">
    <property type="entry name" value="Tyr_Deacylase"/>
    <property type="match status" value="1"/>
</dbReference>
<dbReference type="PATRIC" id="fig|1618442.3.peg.180"/>
<dbReference type="HAMAP" id="MF_00518">
    <property type="entry name" value="Deacylase_Dtd"/>
    <property type="match status" value="1"/>
</dbReference>
<sequence length="152" mass="16512">MRILIQRVSRAKVSAEGTLLGEIAKGLLVLVGVAKDDNEKDAENLAVKTVNLRIMSDKENKMNLSVLDVTGEILAVSQFTLYADTSAGRRPSFINSAEPAKAEKLYEYFIECLKKQGVKKVASGRFGAFMQIELVNDGPVTLMICSPPGCTC</sequence>
<comment type="function">
    <text evidence="2">An aminoacyl-tRNA editing enzyme that deacylates mischarged D-aminoacyl-tRNAs. Also deacylates mischarged glycyl-tRNA(Ala), protecting cells against glycine mischarging by AlaRS. Acts via tRNA-based rather than protein-based catalysis; rejects L-amino acids rather than detecting D-amino acids in the active site. By recycling D-aminoacyl-tRNA to D-amino acids and free tRNA molecules, this enzyme counteracts the toxicity associated with the formation of D-aminoacyl-tRNA entities in vivo and helps enforce protein L-homochirality.</text>
</comment>
<proteinExistence type="inferred from homology"/>
<keyword evidence="2" id="KW-0694">RNA-binding</keyword>
<dbReference type="CDD" id="cd00563">
    <property type="entry name" value="Dtyr_deacylase"/>
    <property type="match status" value="1"/>
</dbReference>
<reference evidence="3 4" key="1">
    <citation type="journal article" date="2015" name="Nature">
        <title>rRNA introns, odd ribosomes, and small enigmatic genomes across a large radiation of phyla.</title>
        <authorList>
            <person name="Brown C.T."/>
            <person name="Hug L.A."/>
            <person name="Thomas B.C."/>
            <person name="Sharon I."/>
            <person name="Castelle C.J."/>
            <person name="Singh A."/>
            <person name="Wilkins M.J."/>
            <person name="Williams K.H."/>
            <person name="Banfield J.F."/>
        </authorList>
    </citation>
    <scope>NUCLEOTIDE SEQUENCE [LARGE SCALE GENOMIC DNA]</scope>
</reference>
<comment type="subunit">
    <text evidence="2">Homodimer.</text>
</comment>